<gene>
    <name evidence="2" type="ORF">SAMN04489765_3133</name>
</gene>
<proteinExistence type="predicted"/>
<dbReference type="STRING" id="47312.SAMN04489765_3133"/>
<dbReference type="OrthoDB" id="8657476at2"/>
<dbReference type="AlphaFoldDB" id="A0A1H1G693"/>
<sequence>MLTDDEDRQFTAADIAELVAVVVALGLLFWLLEPLNPWLKYPAILFGSVAVLALWRAGRRWFAARNGRRERRMEPLRMLQTAPGAHSLILVADGTPSDEAVRALGHEPNGYFWQGIGERLLAGAMAEDIAFDSEAGMFAARSDDPEALTVLGTAMAAVVNDPARLREVVAAAEADGFVFDD</sequence>
<reference evidence="3" key="1">
    <citation type="submission" date="2016-10" db="EMBL/GenBank/DDBJ databases">
        <authorList>
            <person name="Varghese N."/>
            <person name="Submissions S."/>
        </authorList>
    </citation>
    <scope>NUCLEOTIDE SEQUENCE [LARGE SCALE GENOMIC DNA]</scope>
    <source>
        <strain evidence="3">DSM 44142</strain>
    </source>
</reference>
<dbReference type="Pfam" id="PF15595">
    <property type="entry name" value="Imm51"/>
    <property type="match status" value="1"/>
</dbReference>
<dbReference type="EMBL" id="FNLF01000002">
    <property type="protein sequence ID" value="SDR08663.1"/>
    <property type="molecule type" value="Genomic_DNA"/>
</dbReference>
<organism evidence="2 3">
    <name type="scientific">Tsukamurella pulmonis</name>
    <dbReference type="NCBI Taxonomy" id="47312"/>
    <lineage>
        <taxon>Bacteria</taxon>
        <taxon>Bacillati</taxon>
        <taxon>Actinomycetota</taxon>
        <taxon>Actinomycetes</taxon>
        <taxon>Mycobacteriales</taxon>
        <taxon>Tsukamurellaceae</taxon>
        <taxon>Tsukamurella</taxon>
    </lineage>
</organism>
<protein>
    <submittedName>
        <fullName evidence="2">Immunity protein 51</fullName>
    </submittedName>
</protein>
<feature type="transmembrane region" description="Helical" evidence="1">
    <location>
        <begin position="38"/>
        <end position="55"/>
    </location>
</feature>
<evidence type="ECO:0000313" key="3">
    <source>
        <dbReference type="Proteomes" id="UP000183053"/>
    </source>
</evidence>
<keyword evidence="1" id="KW-0812">Transmembrane</keyword>
<evidence type="ECO:0000256" key="1">
    <source>
        <dbReference type="SAM" id="Phobius"/>
    </source>
</evidence>
<dbReference type="InterPro" id="IPR028956">
    <property type="entry name" value="Imm51"/>
</dbReference>
<evidence type="ECO:0000313" key="2">
    <source>
        <dbReference type="EMBL" id="SDR08663.1"/>
    </source>
</evidence>
<keyword evidence="3" id="KW-1185">Reference proteome</keyword>
<dbReference type="Proteomes" id="UP000183053">
    <property type="component" value="Unassembled WGS sequence"/>
</dbReference>
<name>A0A1H1G693_9ACTN</name>
<accession>A0A1H1G693</accession>
<dbReference type="RefSeq" id="WP_068568823.1">
    <property type="nucleotide sequence ID" value="NZ_AP025457.1"/>
</dbReference>
<keyword evidence="1" id="KW-1133">Transmembrane helix</keyword>
<feature type="transmembrane region" description="Helical" evidence="1">
    <location>
        <begin position="12"/>
        <end position="32"/>
    </location>
</feature>
<keyword evidence="1" id="KW-0472">Membrane</keyword>